<evidence type="ECO:0000313" key="4">
    <source>
        <dbReference type="Proteomes" id="UP000283530"/>
    </source>
</evidence>
<dbReference type="Proteomes" id="UP000283530">
    <property type="component" value="Unassembled WGS sequence"/>
</dbReference>
<dbReference type="OrthoDB" id="1931646at2759"/>
<dbReference type="InterPro" id="IPR024752">
    <property type="entry name" value="Myb/SANT-like_dom"/>
</dbReference>
<feature type="domain" description="Myb/SANT-like" evidence="2">
    <location>
        <begin position="2"/>
        <end position="68"/>
    </location>
</feature>
<dbReference type="Pfam" id="PF12776">
    <property type="entry name" value="Myb_DNA-bind_3"/>
    <property type="match status" value="1"/>
</dbReference>
<dbReference type="EMBL" id="QPKB01000003">
    <property type="protein sequence ID" value="RWR79650.1"/>
    <property type="molecule type" value="Genomic_DNA"/>
</dbReference>
<evidence type="ECO:0000256" key="1">
    <source>
        <dbReference type="SAM" id="MobiDB-lite"/>
    </source>
</evidence>
<comment type="caution">
    <text evidence="3">The sequence shown here is derived from an EMBL/GenBank/DDBJ whole genome shotgun (WGS) entry which is preliminary data.</text>
</comment>
<keyword evidence="3" id="KW-0238">DNA-binding</keyword>
<dbReference type="PANTHER" id="PTHR31704">
    <property type="entry name" value="MYB/SANT-LIKE DNA-BINDING DOMAIN PROTEIN-RELATED"/>
    <property type="match status" value="1"/>
</dbReference>
<accession>A0A443NM70</accession>
<dbReference type="PANTHER" id="PTHR31704:SF37">
    <property type="entry name" value="HEAT SHOCK PROTEIN"/>
    <property type="match status" value="1"/>
</dbReference>
<organism evidence="3 4">
    <name type="scientific">Cinnamomum micranthum f. kanehirae</name>
    <dbReference type="NCBI Taxonomy" id="337451"/>
    <lineage>
        <taxon>Eukaryota</taxon>
        <taxon>Viridiplantae</taxon>
        <taxon>Streptophyta</taxon>
        <taxon>Embryophyta</taxon>
        <taxon>Tracheophyta</taxon>
        <taxon>Spermatophyta</taxon>
        <taxon>Magnoliopsida</taxon>
        <taxon>Magnoliidae</taxon>
        <taxon>Laurales</taxon>
        <taxon>Lauraceae</taxon>
        <taxon>Cinnamomum</taxon>
    </lineage>
</organism>
<feature type="region of interest" description="Disordered" evidence="1">
    <location>
        <begin position="119"/>
        <end position="149"/>
    </location>
</feature>
<evidence type="ECO:0000313" key="3">
    <source>
        <dbReference type="EMBL" id="RWR79650.1"/>
    </source>
</evidence>
<sequence length="257" mass="29200">MKPSSWKRIIARFNEKTGLGYRQKQLKNTLDIMKKQYATWNKLIGQKGITFNEHIHTVSMEPERWKDYLKENPDAKVFHTKPLQFPAEMTILFGANSASGEATWTPALDIVSNDVLRGPSSGNHSSHDCDTSLGLSNTQGNTQQEEDEEIGLDDQVTNNRHKRQCLPRSRKDLKSDALGVSIEHLISSIVSTRKTDAPTIAECIASLKQIPHVPRKLYLFALNAFRVKENREIWMSEEDDAIRMEWLVMNMDGCSTA</sequence>
<proteinExistence type="predicted"/>
<feature type="compositionally biased region" description="Polar residues" evidence="1">
    <location>
        <begin position="133"/>
        <end position="143"/>
    </location>
</feature>
<evidence type="ECO:0000259" key="2">
    <source>
        <dbReference type="Pfam" id="PF12776"/>
    </source>
</evidence>
<reference evidence="3 4" key="1">
    <citation type="journal article" date="2019" name="Nat. Plants">
        <title>Stout camphor tree genome fills gaps in understanding of flowering plant genome evolution.</title>
        <authorList>
            <person name="Chaw S.M."/>
            <person name="Liu Y.C."/>
            <person name="Wu Y.W."/>
            <person name="Wang H.Y."/>
            <person name="Lin C.I."/>
            <person name="Wu C.S."/>
            <person name="Ke H.M."/>
            <person name="Chang L.Y."/>
            <person name="Hsu C.Y."/>
            <person name="Yang H.T."/>
            <person name="Sudianto E."/>
            <person name="Hsu M.H."/>
            <person name="Wu K.P."/>
            <person name="Wang L.N."/>
            <person name="Leebens-Mack J.H."/>
            <person name="Tsai I.J."/>
        </authorList>
    </citation>
    <scope>NUCLEOTIDE SEQUENCE [LARGE SCALE GENOMIC DNA]</scope>
    <source>
        <strain evidence="4">cv. Chaw 1501</strain>
        <tissue evidence="3">Young leaves</tissue>
    </source>
</reference>
<dbReference type="GO" id="GO:0003677">
    <property type="term" value="F:DNA binding"/>
    <property type="evidence" value="ECO:0007669"/>
    <property type="project" value="UniProtKB-KW"/>
</dbReference>
<protein>
    <submittedName>
        <fullName evidence="3">Myb/SANT-like DNA-binding domain-containing protein</fullName>
    </submittedName>
</protein>
<gene>
    <name evidence="3" type="ORF">CKAN_00823500</name>
</gene>
<keyword evidence="4" id="KW-1185">Reference proteome</keyword>
<dbReference type="AlphaFoldDB" id="A0A443NM70"/>
<name>A0A443NM70_9MAGN</name>